<dbReference type="AlphaFoldDB" id="A0A418AHB0"/>
<organism evidence="9 10">
    <name type="scientific">Aphanomyces invadans</name>
    <dbReference type="NCBI Taxonomy" id="157072"/>
    <lineage>
        <taxon>Eukaryota</taxon>
        <taxon>Sar</taxon>
        <taxon>Stramenopiles</taxon>
        <taxon>Oomycota</taxon>
        <taxon>Saprolegniomycetes</taxon>
        <taxon>Saprolegniales</taxon>
        <taxon>Verrucalvaceae</taxon>
        <taxon>Aphanomyces</taxon>
    </lineage>
</organism>
<gene>
    <name evidence="9" type="ORF">DYB32_010011</name>
</gene>
<feature type="region of interest" description="Disordered" evidence="6">
    <location>
        <begin position="271"/>
        <end position="290"/>
    </location>
</feature>
<dbReference type="Proteomes" id="UP000285060">
    <property type="component" value="Unassembled WGS sequence"/>
</dbReference>
<comment type="caution">
    <text evidence="9">The sequence shown here is derived from an EMBL/GenBank/DDBJ whole genome shotgun (WGS) entry which is preliminary data.</text>
</comment>
<feature type="domain" description="Glycine transporter" evidence="8">
    <location>
        <begin position="164"/>
        <end position="239"/>
    </location>
</feature>
<keyword evidence="4 7" id="KW-1133">Transmembrane helix</keyword>
<accession>A0A418AHB0</accession>
<evidence type="ECO:0000259" key="8">
    <source>
        <dbReference type="Pfam" id="PF03458"/>
    </source>
</evidence>
<evidence type="ECO:0000256" key="7">
    <source>
        <dbReference type="SAM" id="Phobius"/>
    </source>
</evidence>
<evidence type="ECO:0000256" key="4">
    <source>
        <dbReference type="ARBA" id="ARBA00022989"/>
    </source>
</evidence>
<dbReference type="VEuPathDB" id="FungiDB:H310_10585"/>
<keyword evidence="5 7" id="KW-0472">Membrane</keyword>
<proteinExistence type="predicted"/>
<dbReference type="EMBL" id="QUSY01002610">
    <property type="protein sequence ID" value="RHY20556.1"/>
    <property type="molecule type" value="Genomic_DNA"/>
</dbReference>
<dbReference type="InterPro" id="IPR005115">
    <property type="entry name" value="Gly_transporter"/>
</dbReference>
<feature type="transmembrane region" description="Helical" evidence="7">
    <location>
        <begin position="120"/>
        <end position="140"/>
    </location>
</feature>
<keyword evidence="10" id="KW-1185">Reference proteome</keyword>
<feature type="transmembrane region" description="Helical" evidence="7">
    <location>
        <begin position="78"/>
        <end position="99"/>
    </location>
</feature>
<feature type="transmembrane region" description="Helical" evidence="7">
    <location>
        <begin position="216"/>
        <end position="238"/>
    </location>
</feature>
<evidence type="ECO:0000256" key="1">
    <source>
        <dbReference type="ARBA" id="ARBA00004651"/>
    </source>
</evidence>
<evidence type="ECO:0000313" key="9">
    <source>
        <dbReference type="EMBL" id="RHY20556.1"/>
    </source>
</evidence>
<feature type="domain" description="Glycine transporter" evidence="8">
    <location>
        <begin position="63"/>
        <end position="136"/>
    </location>
</feature>
<evidence type="ECO:0000256" key="2">
    <source>
        <dbReference type="ARBA" id="ARBA00022475"/>
    </source>
</evidence>
<dbReference type="PANTHER" id="PTHR30506">
    <property type="entry name" value="INNER MEMBRANE PROTEIN"/>
    <property type="match status" value="1"/>
</dbReference>
<evidence type="ECO:0000256" key="6">
    <source>
        <dbReference type="SAM" id="MobiDB-lite"/>
    </source>
</evidence>
<keyword evidence="2" id="KW-1003">Cell membrane</keyword>
<comment type="subcellular location">
    <subcellularLocation>
        <location evidence="1">Cell membrane</location>
        <topology evidence="1">Multi-pass membrane protein</topology>
    </subcellularLocation>
</comment>
<reference evidence="9 10" key="1">
    <citation type="submission" date="2018-08" db="EMBL/GenBank/DDBJ databases">
        <title>Aphanomyces genome sequencing and annotation.</title>
        <authorList>
            <person name="Minardi D."/>
            <person name="Oidtmann B."/>
            <person name="Van Der Giezen M."/>
            <person name="Studholme D.J."/>
        </authorList>
    </citation>
    <scope>NUCLEOTIDE SEQUENCE [LARGE SCALE GENOMIC DNA]</scope>
    <source>
        <strain evidence="9 10">NJM0002</strain>
    </source>
</reference>
<evidence type="ECO:0000256" key="3">
    <source>
        <dbReference type="ARBA" id="ARBA00022692"/>
    </source>
</evidence>
<evidence type="ECO:0000256" key="5">
    <source>
        <dbReference type="ARBA" id="ARBA00023136"/>
    </source>
</evidence>
<feature type="transmembrane region" description="Helical" evidence="7">
    <location>
        <begin position="160"/>
        <end position="179"/>
    </location>
</feature>
<sequence length="319" mass="34314">MPTLIRTSVETTAPVTPDVHWCQLSPTELKTLQSERVPPTHHPPYEGLPRWPGVTSVTAILRTLDIVGTSTFAASGSLAAATLGCDIIGCIMVGTITAVGGGTWRDIILLHKQPFWVQEWEYLIVSAVVSVLLFLTWGLLPAGQTVLGTTLKAVNGEAGLLMDWGDALGIGVASVIGAMNGIRSNSPMCISALCGMVTATFGGLTRDVLLNRSVRILYSHAEIYAIIALVGAAAYLSLQRLAPTRQALRITTMAHLLNIFQSSAVHTSPFTMPTYSSEPKTRQEKKGNKAKRNFELNGKYTAKHMRCVEAAKANRTNTS</sequence>
<name>A0A418AHB0_9STRA</name>
<protein>
    <recommendedName>
        <fullName evidence="8">Glycine transporter domain-containing protein</fullName>
    </recommendedName>
</protein>
<keyword evidence="3 7" id="KW-0812">Transmembrane</keyword>
<feature type="transmembrane region" description="Helical" evidence="7">
    <location>
        <begin position="186"/>
        <end position="204"/>
    </location>
</feature>
<dbReference type="GO" id="GO:0005886">
    <property type="term" value="C:plasma membrane"/>
    <property type="evidence" value="ECO:0007669"/>
    <property type="project" value="UniProtKB-SubCell"/>
</dbReference>
<dbReference type="Pfam" id="PF03458">
    <property type="entry name" value="Gly_transporter"/>
    <property type="match status" value="2"/>
</dbReference>
<dbReference type="VEuPathDB" id="FungiDB:H310_10584"/>
<dbReference type="PANTHER" id="PTHR30506:SF3">
    <property type="entry name" value="UPF0126 INNER MEMBRANE PROTEIN YADS-RELATED"/>
    <property type="match status" value="1"/>
</dbReference>
<evidence type="ECO:0000313" key="10">
    <source>
        <dbReference type="Proteomes" id="UP000285060"/>
    </source>
</evidence>